<dbReference type="Pfam" id="PF06969">
    <property type="entry name" value="HemN_C"/>
    <property type="match status" value="1"/>
</dbReference>
<dbReference type="OrthoDB" id="9808022at2"/>
<dbReference type="InterPro" id="IPR058240">
    <property type="entry name" value="rSAM_sf"/>
</dbReference>
<gene>
    <name evidence="12" type="ordered locus">Fbal_2949</name>
</gene>
<evidence type="ECO:0000256" key="3">
    <source>
        <dbReference type="ARBA" id="ARBA00017228"/>
    </source>
</evidence>
<keyword evidence="7 10" id="KW-0408">Iron</keyword>
<dbReference type="eggNOG" id="COG0635">
    <property type="taxonomic scope" value="Bacteria"/>
</dbReference>
<dbReference type="GO" id="GO:0005737">
    <property type="term" value="C:cytoplasm"/>
    <property type="evidence" value="ECO:0007669"/>
    <property type="project" value="UniProtKB-SubCell"/>
</dbReference>
<dbReference type="PANTHER" id="PTHR13932:SF5">
    <property type="entry name" value="RADICAL S-ADENOSYL METHIONINE DOMAIN-CONTAINING PROTEIN 1, MITOCHONDRIAL"/>
    <property type="match status" value="1"/>
</dbReference>
<comment type="subcellular location">
    <subcellularLocation>
        <location evidence="10">Cytoplasm</location>
    </subcellularLocation>
</comment>
<keyword evidence="9 10" id="KW-0143">Chaperone</keyword>
<dbReference type="HOGENOM" id="CLU_027579_2_1_6"/>
<dbReference type="InterPro" id="IPR006638">
    <property type="entry name" value="Elp3/MiaA/NifB-like_rSAM"/>
</dbReference>
<dbReference type="SFLD" id="SFLDS00029">
    <property type="entry name" value="Radical_SAM"/>
    <property type="match status" value="1"/>
</dbReference>
<evidence type="ECO:0000256" key="8">
    <source>
        <dbReference type="ARBA" id="ARBA00023014"/>
    </source>
</evidence>
<dbReference type="SUPFAM" id="SSF102114">
    <property type="entry name" value="Radical SAM enzymes"/>
    <property type="match status" value="1"/>
</dbReference>
<comment type="similarity">
    <text evidence="2">Belongs to the anaerobic coproporphyrinogen-III oxidase family. HemW subfamily.</text>
</comment>
<dbReference type="STRING" id="550540.Fbal_2949"/>
<dbReference type="CDD" id="cd01335">
    <property type="entry name" value="Radical_SAM"/>
    <property type="match status" value="1"/>
</dbReference>
<comment type="cofactor">
    <cofactor evidence="1">
        <name>[4Fe-4S] cluster</name>
        <dbReference type="ChEBI" id="CHEBI:49883"/>
    </cofactor>
</comment>
<proteinExistence type="inferred from homology"/>
<dbReference type="GeneID" id="67183172"/>
<keyword evidence="6 10" id="KW-0479">Metal-binding</keyword>
<keyword evidence="10" id="KW-0004">4Fe-4S</keyword>
<evidence type="ECO:0000256" key="6">
    <source>
        <dbReference type="ARBA" id="ARBA00022723"/>
    </source>
</evidence>
<keyword evidence="12" id="KW-0560">Oxidoreductase</keyword>
<feature type="domain" description="Radical SAM core" evidence="11">
    <location>
        <begin position="1"/>
        <end position="233"/>
    </location>
</feature>
<keyword evidence="4 10" id="KW-0349">Heme</keyword>
<dbReference type="InterPro" id="IPR004559">
    <property type="entry name" value="HemW-like"/>
</dbReference>
<dbReference type="PROSITE" id="PS51918">
    <property type="entry name" value="RADICAL_SAM"/>
    <property type="match status" value="1"/>
</dbReference>
<dbReference type="Proteomes" id="UP000006683">
    <property type="component" value="Chromosome"/>
</dbReference>
<dbReference type="GO" id="GO:0046872">
    <property type="term" value="F:metal ion binding"/>
    <property type="evidence" value="ECO:0007669"/>
    <property type="project" value="UniProtKB-UniRule"/>
</dbReference>
<dbReference type="SFLD" id="SFLDF00562">
    <property type="entry name" value="HemN-like__clustered_with_heat"/>
    <property type="match status" value="1"/>
</dbReference>
<keyword evidence="10" id="KW-0963">Cytoplasm</keyword>
<name>E1STB7_FERBD</name>
<evidence type="ECO:0000256" key="10">
    <source>
        <dbReference type="RuleBase" id="RU364116"/>
    </source>
</evidence>
<evidence type="ECO:0000313" key="12">
    <source>
        <dbReference type="EMBL" id="ADN77151.1"/>
    </source>
</evidence>
<protein>
    <recommendedName>
        <fullName evidence="3 10">Heme chaperone HemW</fullName>
    </recommendedName>
</protein>
<dbReference type="SFLD" id="SFLDF00288">
    <property type="entry name" value="HemN-like__clustered_with_nucl"/>
    <property type="match status" value="1"/>
</dbReference>
<dbReference type="PANTHER" id="PTHR13932">
    <property type="entry name" value="COPROPORPHYRINIGEN III OXIDASE"/>
    <property type="match status" value="1"/>
</dbReference>
<evidence type="ECO:0000256" key="4">
    <source>
        <dbReference type="ARBA" id="ARBA00022617"/>
    </source>
</evidence>
<evidence type="ECO:0000256" key="2">
    <source>
        <dbReference type="ARBA" id="ARBA00006100"/>
    </source>
</evidence>
<dbReference type="InterPro" id="IPR007197">
    <property type="entry name" value="rSAM"/>
</dbReference>
<keyword evidence="13" id="KW-1185">Reference proteome</keyword>
<dbReference type="EMBL" id="CP002209">
    <property type="protein sequence ID" value="ADN77151.1"/>
    <property type="molecule type" value="Genomic_DNA"/>
</dbReference>
<evidence type="ECO:0000259" key="11">
    <source>
        <dbReference type="PROSITE" id="PS51918"/>
    </source>
</evidence>
<dbReference type="GO" id="GO:0051539">
    <property type="term" value="F:4 iron, 4 sulfur cluster binding"/>
    <property type="evidence" value="ECO:0007669"/>
    <property type="project" value="UniProtKB-UniRule"/>
</dbReference>
<organism evidence="12 13">
    <name type="scientific">Ferrimonas balearica (strain DSM 9799 / CCM 4581 / KCTC 23876 / PAT)</name>
    <dbReference type="NCBI Taxonomy" id="550540"/>
    <lineage>
        <taxon>Bacteria</taxon>
        <taxon>Pseudomonadati</taxon>
        <taxon>Pseudomonadota</taxon>
        <taxon>Gammaproteobacteria</taxon>
        <taxon>Alteromonadales</taxon>
        <taxon>Ferrimonadaceae</taxon>
        <taxon>Ferrimonas</taxon>
    </lineage>
</organism>
<dbReference type="InterPro" id="IPR010723">
    <property type="entry name" value="HemN_C"/>
</dbReference>
<dbReference type="SFLD" id="SFLDG01065">
    <property type="entry name" value="anaerobic_coproporphyrinogen-I"/>
    <property type="match status" value="1"/>
</dbReference>
<dbReference type="RefSeq" id="WP_013346457.1">
    <property type="nucleotide sequence ID" value="NC_014541.1"/>
</dbReference>
<keyword evidence="5 10" id="KW-0949">S-adenosyl-L-methionine</keyword>
<dbReference type="Gene3D" id="3.20.20.70">
    <property type="entry name" value="Aldolase class I"/>
    <property type="match status" value="1"/>
</dbReference>
<dbReference type="InterPro" id="IPR034505">
    <property type="entry name" value="Coproporphyrinogen-III_oxidase"/>
</dbReference>
<sequence length="379" mass="42725">MSLPPLSLYIHIPWCEQKCPYCDFNSHARKGAIPEQEYIAALLADLDRDLALAQGRMLTSIFIGGGTPSLISPAGIASLLSGVAERLPFAPQCEVTMEANPGTLEADRFRPYREAGVNRLSVGVQSFQQDKLLILGRIHGAEEARRAANEARKAGFERFNLDLMHTLPGQSVTDALYDLEQAIALKPPHLSWYQLTIEPNTQFASKPPELPDDDTQWAIFEQGKAMLEAAGYRQYEISAWAQPGYQCEHNLNYWRFGDYLGIGCGAHGKITQPDGTLLRTVKVKHPKGYLEPGRDPMAEQYSVEREDQALEYYMNRLRLMEPMPLSELSERTQLTPDDVAKPLNWALQRGLIERDNQQMQLTEQGHRFLNELLAQFLPD</sequence>
<dbReference type="KEGG" id="fbl:Fbal_2949"/>
<dbReference type="NCBIfam" id="TIGR00539">
    <property type="entry name" value="hemN_rel"/>
    <property type="match status" value="1"/>
</dbReference>
<dbReference type="GO" id="GO:0006779">
    <property type="term" value="P:porphyrin-containing compound biosynthetic process"/>
    <property type="evidence" value="ECO:0007669"/>
    <property type="project" value="InterPro"/>
</dbReference>
<evidence type="ECO:0000256" key="7">
    <source>
        <dbReference type="ARBA" id="ARBA00023004"/>
    </source>
</evidence>
<evidence type="ECO:0000256" key="1">
    <source>
        <dbReference type="ARBA" id="ARBA00001966"/>
    </source>
</evidence>
<reference evidence="12 13" key="1">
    <citation type="journal article" date="2010" name="Stand. Genomic Sci.">
        <title>Complete genome sequence of Ferrimonas balearica type strain (PAT).</title>
        <authorList>
            <person name="Nolan M."/>
            <person name="Sikorski J."/>
            <person name="Davenport K."/>
            <person name="Lucas S."/>
            <person name="Glavina Del Rio T."/>
            <person name="Tice H."/>
            <person name="Cheng J."/>
            <person name="Goodwin L."/>
            <person name="Pitluck S."/>
            <person name="Liolios K."/>
            <person name="Ivanova N."/>
            <person name="Mavromatis K."/>
            <person name="Ovchinnikova G."/>
            <person name="Pati A."/>
            <person name="Chen A."/>
            <person name="Palaniappan K."/>
            <person name="Land M."/>
            <person name="Hauser L."/>
            <person name="Chang Y."/>
            <person name="Jeffries C."/>
            <person name="Tapia R."/>
            <person name="Brettin T."/>
            <person name="Detter J."/>
            <person name="Han C."/>
            <person name="Yasawong M."/>
            <person name="Rohde M."/>
            <person name="Tindall B."/>
            <person name="Goker M."/>
            <person name="Woyke T."/>
            <person name="Bristow J."/>
            <person name="Eisen J."/>
            <person name="Markowitz V."/>
            <person name="Hugenholtz P."/>
            <person name="Kyrpides N."/>
            <person name="Klenk H."/>
            <person name="Lapidus A."/>
        </authorList>
    </citation>
    <scope>NUCLEOTIDE SEQUENCE [LARGE SCALE GENOMIC DNA]</scope>
    <source>
        <strain evidence="13">DSM 9799 / CCM 4581 / KCTC 23876 / PAT</strain>
    </source>
</reference>
<evidence type="ECO:0000313" key="13">
    <source>
        <dbReference type="Proteomes" id="UP000006683"/>
    </source>
</evidence>
<dbReference type="SMART" id="SM00729">
    <property type="entry name" value="Elp3"/>
    <property type="match status" value="1"/>
</dbReference>
<accession>E1STB7</accession>
<dbReference type="GO" id="GO:0004109">
    <property type="term" value="F:coproporphyrinogen oxidase activity"/>
    <property type="evidence" value="ECO:0007669"/>
    <property type="project" value="InterPro"/>
</dbReference>
<keyword evidence="8 10" id="KW-0411">Iron-sulfur</keyword>
<dbReference type="AlphaFoldDB" id="E1STB7"/>
<evidence type="ECO:0000256" key="9">
    <source>
        <dbReference type="ARBA" id="ARBA00023186"/>
    </source>
</evidence>
<dbReference type="Pfam" id="PF04055">
    <property type="entry name" value="Radical_SAM"/>
    <property type="match status" value="1"/>
</dbReference>
<evidence type="ECO:0000256" key="5">
    <source>
        <dbReference type="ARBA" id="ARBA00022691"/>
    </source>
</evidence>
<comment type="function">
    <text evidence="10">Probably acts as a heme chaperone, transferring heme to an unknown acceptor. Binds one molecule of heme per monomer, possibly covalently. Binds 1 [4Fe-4S] cluster. The cluster is coordinated with 3 cysteines and an exchangeable S-adenosyl-L-methionine.</text>
</comment>
<dbReference type="InterPro" id="IPR013785">
    <property type="entry name" value="Aldolase_TIM"/>
</dbReference>